<evidence type="ECO:0000313" key="4">
    <source>
        <dbReference type="EMBL" id="GAU08144.1"/>
    </source>
</evidence>
<dbReference type="STRING" id="1592317.DPF_0847"/>
<keyword evidence="1" id="KW-1188">Viral release from host cell</keyword>
<dbReference type="Proteomes" id="UP000095200">
    <property type="component" value="Unassembled WGS sequence"/>
</dbReference>
<proteinExistence type="predicted"/>
<feature type="compositionally biased region" description="Low complexity" evidence="2">
    <location>
        <begin position="37"/>
        <end position="48"/>
    </location>
</feature>
<evidence type="ECO:0000259" key="3">
    <source>
        <dbReference type="Pfam" id="PF10145"/>
    </source>
</evidence>
<feature type="domain" description="Phage tail tape measure protein" evidence="3">
    <location>
        <begin position="115"/>
        <end position="277"/>
    </location>
</feature>
<protein>
    <recommendedName>
        <fullName evidence="3">Phage tail tape measure protein domain-containing protein</fullName>
    </recommendedName>
</protein>
<feature type="region of interest" description="Disordered" evidence="2">
    <location>
        <begin position="29"/>
        <end position="48"/>
    </location>
</feature>
<evidence type="ECO:0000256" key="1">
    <source>
        <dbReference type="ARBA" id="ARBA00022612"/>
    </source>
</evidence>
<dbReference type="PANTHER" id="PTHR37813:SF1">
    <property type="entry name" value="FELS-2 PROPHAGE PROTEIN"/>
    <property type="match status" value="1"/>
</dbReference>
<organism evidence="4 5">
    <name type="scientific">Desulfoplanes formicivorans</name>
    <dbReference type="NCBI Taxonomy" id="1592317"/>
    <lineage>
        <taxon>Bacteria</taxon>
        <taxon>Pseudomonadati</taxon>
        <taxon>Thermodesulfobacteriota</taxon>
        <taxon>Desulfovibrionia</taxon>
        <taxon>Desulfovibrionales</taxon>
        <taxon>Desulfoplanaceae</taxon>
        <taxon>Desulfoplanes</taxon>
    </lineage>
</organism>
<dbReference type="Pfam" id="PF10145">
    <property type="entry name" value="PhageMin_Tail"/>
    <property type="match status" value="1"/>
</dbReference>
<evidence type="ECO:0000256" key="2">
    <source>
        <dbReference type="SAM" id="MobiDB-lite"/>
    </source>
</evidence>
<dbReference type="EMBL" id="BDFE01000009">
    <property type="protein sequence ID" value="GAU08144.1"/>
    <property type="molecule type" value="Genomic_DNA"/>
</dbReference>
<evidence type="ECO:0000313" key="5">
    <source>
        <dbReference type="Proteomes" id="UP000095200"/>
    </source>
</evidence>
<dbReference type="AlphaFoldDB" id="A0A194AHA9"/>
<dbReference type="NCBIfam" id="TIGR01760">
    <property type="entry name" value="tape_meas_TP901"/>
    <property type="match status" value="1"/>
</dbReference>
<accession>A0A194AHA9</accession>
<name>A0A194AHA9_9BACT</name>
<dbReference type="InterPro" id="IPR010090">
    <property type="entry name" value="Phage_tape_meas"/>
</dbReference>
<reference evidence="5" key="1">
    <citation type="submission" date="2016-06" db="EMBL/GenBank/DDBJ databases">
        <title>Draft genome sequence of Desulfoplanes formicivorans strain Pf12B.</title>
        <authorList>
            <person name="Watanabe M."/>
            <person name="Kojima H."/>
            <person name="Fukui M."/>
        </authorList>
    </citation>
    <scope>NUCLEOTIDE SEQUENCE [LARGE SCALE GENOMIC DNA]</scope>
    <source>
        <strain evidence="5">Pf12B</strain>
    </source>
</reference>
<feature type="region of interest" description="Disordered" evidence="2">
    <location>
        <begin position="1084"/>
        <end position="1118"/>
    </location>
</feature>
<dbReference type="OrthoDB" id="8019720at2"/>
<gene>
    <name evidence="4" type="ORF">DPF_0847</name>
</gene>
<comment type="caution">
    <text evidence="4">The sequence shown here is derived from an EMBL/GenBank/DDBJ whole genome shotgun (WGS) entry which is preliminary data.</text>
</comment>
<dbReference type="PANTHER" id="PTHR37813">
    <property type="entry name" value="FELS-2 PROPHAGE PROTEIN"/>
    <property type="match status" value="1"/>
</dbReference>
<sequence>MNSNTVKITLQVDDKGSVKVKSMGKALDSMGQDATRAGSSASKSMASLNSQIGRTTKGAELMAKAMKGAMAYFSVRALAAFETSIASVGMSFEHTMKTVQGVSRATDEQYKALTAAAREMGETTEWSATQAAEALKYMSMAGFTVEQSIAALPGVLDLATAGNLDLGRASDIVTDSLTAMGLGVEDLAHFSDVLIATTTRSNTNIEMMGESLKYAAPIAHSMGYEIEQVSALLGTLANAGIKASDAGTDLRQAMLRNSKAAAELGTRSDDLIGTIKAARDANWDATKVQEEWGIIASKSVLVLMEQIDQYEKLYGQLQNVDGATSALAGSMRDDTLGAWKEFKSVVESVRLDIFERQSNGVKTALRFLSGEIRENKDSIVSFGEAIVDTMEASTWAVETLALSVNGLGGAFDAFKLGIAEAEEFLLDLYTSIPTWMLPESMELSAVTIDALRETIRQTKEEATKDIIDTSTTIEGLHGKFESLRDALRDTGDTGKQSMANIEKAAKSTAKSVDSAIKSVAKADSSYIKSSNDIYKKGLQRRGDLLTKWEKSQLDSQEDLVKEFEELTGDQYEFERQAIREKARLYDDAGADKVKVAEWARKEIEKVNKREVDDAEDAFRLKALAGDDFFDGLKAGYDDNLGYARTWGETGYDIVSDFFRSSRGAASDLLFDAIKGDMDSLGSYWESFWDSMLRSMTDYVTQMATEWATSNLISWGASFADSLLTFHTGTTGIKQDELLAILQQGEMVIPAKQAETIRQAIDNGGMSADGYFDAVSNAVSIGTRASGYVAGSWDSPDIAGHAIGALQSSVLGGVAAGINNFSAVSNMGKALQNAGYDISSSAIKDAAFDQAVSGFVSAAIPGFAGTFMGNLTSDVLGVSDYATAGKIVGYGLSVLSGVNIPGAMIAALSPVTALAISSIADAMDLRSDETLKDALEDKYGHITGRRAYAAAQDKLSEIGAKISEYGSLAAYGFDPENATSIVGYQPFGVGEVSLNLETGRISDSLGRVAVGPYGSFVDVGSLAEAAGLVGGGLGDALGDISGSLDSLGSLGIDTDSLSKAWADAALEAAKEAGWGSGSGSGGYGPSGGLGSSGGFGPSDAAGGGPSSGGSTSSTGGNSGYGRYAGGPVSPGYMYEINERGQELFMPGVDGRIMTADETKAMLTTLKQIAAGGGSDMAAALYAIAKYCQKSMKILDRWDHIGMPEVRA</sequence>
<keyword evidence="5" id="KW-1185">Reference proteome</keyword>
<dbReference type="RefSeq" id="WP_069857637.1">
    <property type="nucleotide sequence ID" value="NZ_BDFE01000009.1"/>
</dbReference>
<feature type="compositionally biased region" description="Gly residues" evidence="2">
    <location>
        <begin position="1084"/>
        <end position="1106"/>
    </location>
</feature>